<evidence type="ECO:0000313" key="2">
    <source>
        <dbReference type="EMBL" id="MEI4551772.1"/>
    </source>
</evidence>
<gene>
    <name evidence="2" type="ORF">WAE96_19000</name>
</gene>
<organism evidence="2 3">
    <name type="scientific">Pseudoalteromonas spongiae</name>
    <dbReference type="NCBI Taxonomy" id="298657"/>
    <lineage>
        <taxon>Bacteria</taxon>
        <taxon>Pseudomonadati</taxon>
        <taxon>Pseudomonadota</taxon>
        <taxon>Gammaproteobacteria</taxon>
        <taxon>Alteromonadales</taxon>
        <taxon>Pseudoalteromonadaceae</taxon>
        <taxon>Pseudoalteromonas</taxon>
    </lineage>
</organism>
<dbReference type="EMBL" id="JBAWKS010000002">
    <property type="protein sequence ID" value="MEI4551772.1"/>
    <property type="molecule type" value="Genomic_DNA"/>
</dbReference>
<keyword evidence="1" id="KW-1133">Transmembrane helix</keyword>
<accession>A0ABU8F0I1</accession>
<evidence type="ECO:0000256" key="1">
    <source>
        <dbReference type="SAM" id="Phobius"/>
    </source>
</evidence>
<name>A0ABU8F0I1_9GAMM</name>
<keyword evidence="3" id="KW-1185">Reference proteome</keyword>
<evidence type="ECO:0008006" key="4">
    <source>
        <dbReference type="Google" id="ProtNLM"/>
    </source>
</evidence>
<dbReference type="Proteomes" id="UP001382455">
    <property type="component" value="Unassembled WGS sequence"/>
</dbReference>
<reference evidence="2 3" key="1">
    <citation type="submission" date="2023-12" db="EMBL/GenBank/DDBJ databases">
        <title>Friends and Foes: Symbiotic and Algicidal bacterial influence on Karenia brevis blooms.</title>
        <authorList>
            <person name="Fei C."/>
            <person name="Mohamed A.R."/>
            <person name="Booker A."/>
            <person name="Arshad M."/>
            <person name="Klass S."/>
            <person name="Ahn S."/>
            <person name="Gilbert P.M."/>
            <person name="Heil C.A."/>
            <person name="Martinez J.M."/>
            <person name="Amin S.A."/>
        </authorList>
    </citation>
    <scope>NUCLEOTIDE SEQUENCE [LARGE SCALE GENOMIC DNA]</scope>
    <source>
        <strain evidence="2 3">CE15</strain>
    </source>
</reference>
<feature type="transmembrane region" description="Helical" evidence="1">
    <location>
        <begin position="48"/>
        <end position="68"/>
    </location>
</feature>
<feature type="transmembrane region" description="Helical" evidence="1">
    <location>
        <begin position="20"/>
        <end position="42"/>
    </location>
</feature>
<evidence type="ECO:0000313" key="3">
    <source>
        <dbReference type="Proteomes" id="UP001382455"/>
    </source>
</evidence>
<comment type="caution">
    <text evidence="2">The sequence shown here is derived from an EMBL/GenBank/DDBJ whole genome shotgun (WGS) entry which is preliminary data.</text>
</comment>
<keyword evidence="1" id="KW-0472">Membrane</keyword>
<dbReference type="RefSeq" id="WP_336436690.1">
    <property type="nucleotide sequence ID" value="NZ_JBAWKS010000002.1"/>
</dbReference>
<protein>
    <recommendedName>
        <fullName evidence="4">Iron transporter</fullName>
    </recommendedName>
</protein>
<feature type="transmembrane region" description="Helical" evidence="1">
    <location>
        <begin position="75"/>
        <end position="96"/>
    </location>
</feature>
<keyword evidence="1" id="KW-0812">Transmembrane</keyword>
<proteinExistence type="predicted"/>
<sequence length="98" mass="10852">MEHISSKSSFKKEICYRILIAAFLGYALTISASVLISLLLPLSQKDAVAASSMLSFALYTGYIMYVFSAKRYRSVFINSLLVLAISALANALMFWLRG</sequence>